<keyword evidence="1" id="KW-1133">Transmembrane helix</keyword>
<evidence type="ECO:0000256" key="1">
    <source>
        <dbReference type="SAM" id="Phobius"/>
    </source>
</evidence>
<organism evidence="2 3">
    <name type="scientific">Bacillus cereus</name>
    <dbReference type="NCBI Taxonomy" id="1396"/>
    <lineage>
        <taxon>Bacteria</taxon>
        <taxon>Bacillati</taxon>
        <taxon>Bacillota</taxon>
        <taxon>Bacilli</taxon>
        <taxon>Bacillales</taxon>
        <taxon>Bacillaceae</taxon>
        <taxon>Bacillus</taxon>
        <taxon>Bacillus cereus group</taxon>
    </lineage>
</organism>
<feature type="transmembrane region" description="Helical" evidence="1">
    <location>
        <begin position="15"/>
        <end position="34"/>
    </location>
</feature>
<accession>A0A9X6SWH7</accession>
<dbReference type="Proteomes" id="UP000219922">
    <property type="component" value="Unassembled WGS sequence"/>
</dbReference>
<comment type="caution">
    <text evidence="2">The sequence shown here is derived from an EMBL/GenBank/DDBJ whole genome shotgun (WGS) entry which is preliminary data.</text>
</comment>
<gene>
    <name evidence="2" type="ORF">CON36_21695</name>
</gene>
<keyword evidence="1" id="KW-0472">Membrane</keyword>
<reference evidence="2 3" key="1">
    <citation type="submission" date="2017-09" db="EMBL/GenBank/DDBJ databases">
        <title>Large-scale bioinformatics analysis of Bacillus genomes uncovers conserved roles of natural products in bacterial physiology.</title>
        <authorList>
            <consortium name="Agbiome Team Llc"/>
            <person name="Bleich R.M."/>
            <person name="Grubbs K.J."/>
            <person name="Santa Maria K.C."/>
            <person name="Allen S.E."/>
            <person name="Farag S."/>
            <person name="Shank E.A."/>
            <person name="Bowers A."/>
        </authorList>
    </citation>
    <scope>NUCLEOTIDE SEQUENCE [LARGE SCALE GENOMIC DNA]</scope>
    <source>
        <strain evidence="2 3">AFS092789</strain>
    </source>
</reference>
<name>A0A9X6SWH7_BACCE</name>
<feature type="transmembrane region" description="Helical" evidence="1">
    <location>
        <begin position="40"/>
        <end position="63"/>
    </location>
</feature>
<dbReference type="EMBL" id="NVMX01000033">
    <property type="protein sequence ID" value="PDZ96659.1"/>
    <property type="molecule type" value="Genomic_DNA"/>
</dbReference>
<protein>
    <submittedName>
        <fullName evidence="2">Uncharacterized protein</fullName>
    </submittedName>
</protein>
<sequence>MEFRKRMEETRMKKVISDNFGSFFCIGLLLYLSIDYNNISIMGYIFIATSIFAFITFLINLALTYQLEKREKESI</sequence>
<dbReference type="AlphaFoldDB" id="A0A9X6SWH7"/>
<proteinExistence type="predicted"/>
<evidence type="ECO:0000313" key="2">
    <source>
        <dbReference type="EMBL" id="PDZ96659.1"/>
    </source>
</evidence>
<keyword evidence="1" id="KW-0812">Transmembrane</keyword>
<evidence type="ECO:0000313" key="3">
    <source>
        <dbReference type="Proteomes" id="UP000219922"/>
    </source>
</evidence>